<evidence type="ECO:0000313" key="1">
    <source>
        <dbReference type="EnsemblPlants" id="TuG1812G0300002017.01.T01.cds369675"/>
    </source>
</evidence>
<dbReference type="PANTHER" id="PTHR15503:SF45">
    <property type="entry name" value="RNA-DIRECTED DNA POLYMERASE HOMOLOG"/>
    <property type="match status" value="1"/>
</dbReference>
<dbReference type="SUPFAM" id="SSF50630">
    <property type="entry name" value="Acid proteases"/>
    <property type="match status" value="1"/>
</dbReference>
<sequence>EEAKGDPDVVLGTFLVNSAPATVLFDSGATHSFVTQKFALKSGMTPTPLNNPMVVQTPGAEMRAKIGCKGVGIVINGVDFLADLIILRSQGLDVILGMDWLIKHQGLLDCANRTVTVTNDQG</sequence>
<dbReference type="PROSITE" id="PS00141">
    <property type="entry name" value="ASP_PROTEASE"/>
    <property type="match status" value="1"/>
</dbReference>
<dbReference type="Gramene" id="TuG1812G0300002017.01.T01">
    <property type="protein sequence ID" value="TuG1812G0300002017.01.T01.cds369675"/>
    <property type="gene ID" value="TuG1812G0300002017.01"/>
</dbReference>
<dbReference type="PANTHER" id="PTHR15503">
    <property type="entry name" value="LDOC1 RELATED"/>
    <property type="match status" value="1"/>
</dbReference>
<keyword evidence="2" id="KW-1185">Reference proteome</keyword>
<dbReference type="InterPro" id="IPR001969">
    <property type="entry name" value="Aspartic_peptidase_AS"/>
</dbReference>
<reference evidence="1" key="3">
    <citation type="submission" date="2022-06" db="UniProtKB">
        <authorList>
            <consortium name="EnsemblPlants"/>
        </authorList>
    </citation>
    <scope>IDENTIFICATION</scope>
</reference>
<dbReference type="Pfam" id="PF08284">
    <property type="entry name" value="RVP_2"/>
    <property type="match status" value="1"/>
</dbReference>
<dbReference type="AlphaFoldDB" id="A0A8R7PRC3"/>
<reference evidence="1" key="2">
    <citation type="submission" date="2018-03" db="EMBL/GenBank/DDBJ databases">
        <title>The Triticum urartu genome reveals the dynamic nature of wheat genome evolution.</title>
        <authorList>
            <person name="Ling H."/>
            <person name="Ma B."/>
            <person name="Shi X."/>
            <person name="Liu H."/>
            <person name="Dong L."/>
            <person name="Sun H."/>
            <person name="Cao Y."/>
            <person name="Gao Q."/>
            <person name="Zheng S."/>
            <person name="Li Y."/>
            <person name="Yu Y."/>
            <person name="Du H."/>
            <person name="Qi M."/>
            <person name="Li Y."/>
            <person name="Yu H."/>
            <person name="Cui Y."/>
            <person name="Wang N."/>
            <person name="Chen C."/>
            <person name="Wu H."/>
            <person name="Zhao Y."/>
            <person name="Zhang J."/>
            <person name="Li Y."/>
            <person name="Zhou W."/>
            <person name="Zhang B."/>
            <person name="Hu W."/>
            <person name="Eijk M."/>
            <person name="Tang J."/>
            <person name="Witsenboer H."/>
            <person name="Zhao S."/>
            <person name="Li Z."/>
            <person name="Zhang A."/>
            <person name="Wang D."/>
            <person name="Liang C."/>
        </authorList>
    </citation>
    <scope>NUCLEOTIDE SEQUENCE [LARGE SCALE GENOMIC DNA]</scope>
    <source>
        <strain evidence="1">cv. G1812</strain>
    </source>
</reference>
<dbReference type="InterPro" id="IPR021109">
    <property type="entry name" value="Peptidase_aspartic_dom_sf"/>
</dbReference>
<dbReference type="GO" id="GO:0004190">
    <property type="term" value="F:aspartic-type endopeptidase activity"/>
    <property type="evidence" value="ECO:0007669"/>
    <property type="project" value="InterPro"/>
</dbReference>
<dbReference type="Proteomes" id="UP000015106">
    <property type="component" value="Chromosome 3"/>
</dbReference>
<dbReference type="EnsemblPlants" id="TuG1812G0300002017.01.T01">
    <property type="protein sequence ID" value="TuG1812G0300002017.01.T01.cds369675"/>
    <property type="gene ID" value="TuG1812G0300002017.01"/>
</dbReference>
<reference evidence="2" key="1">
    <citation type="journal article" date="2013" name="Nature">
        <title>Draft genome of the wheat A-genome progenitor Triticum urartu.</title>
        <authorList>
            <person name="Ling H.Q."/>
            <person name="Zhao S."/>
            <person name="Liu D."/>
            <person name="Wang J."/>
            <person name="Sun H."/>
            <person name="Zhang C."/>
            <person name="Fan H."/>
            <person name="Li D."/>
            <person name="Dong L."/>
            <person name="Tao Y."/>
            <person name="Gao C."/>
            <person name="Wu H."/>
            <person name="Li Y."/>
            <person name="Cui Y."/>
            <person name="Guo X."/>
            <person name="Zheng S."/>
            <person name="Wang B."/>
            <person name="Yu K."/>
            <person name="Liang Q."/>
            <person name="Yang W."/>
            <person name="Lou X."/>
            <person name="Chen J."/>
            <person name="Feng M."/>
            <person name="Jian J."/>
            <person name="Zhang X."/>
            <person name="Luo G."/>
            <person name="Jiang Y."/>
            <person name="Liu J."/>
            <person name="Wang Z."/>
            <person name="Sha Y."/>
            <person name="Zhang B."/>
            <person name="Wu H."/>
            <person name="Tang D."/>
            <person name="Shen Q."/>
            <person name="Xue P."/>
            <person name="Zou S."/>
            <person name="Wang X."/>
            <person name="Liu X."/>
            <person name="Wang F."/>
            <person name="Yang Y."/>
            <person name="An X."/>
            <person name="Dong Z."/>
            <person name="Zhang K."/>
            <person name="Zhang X."/>
            <person name="Luo M.C."/>
            <person name="Dvorak J."/>
            <person name="Tong Y."/>
            <person name="Wang J."/>
            <person name="Yang H."/>
            <person name="Li Z."/>
            <person name="Wang D."/>
            <person name="Zhang A."/>
            <person name="Wang J."/>
        </authorList>
    </citation>
    <scope>NUCLEOTIDE SEQUENCE</scope>
    <source>
        <strain evidence="2">cv. G1812</strain>
    </source>
</reference>
<dbReference type="InterPro" id="IPR032567">
    <property type="entry name" value="RTL1-rel"/>
</dbReference>
<organism evidence="1 2">
    <name type="scientific">Triticum urartu</name>
    <name type="common">Red wild einkorn</name>
    <name type="synonym">Crithodium urartu</name>
    <dbReference type="NCBI Taxonomy" id="4572"/>
    <lineage>
        <taxon>Eukaryota</taxon>
        <taxon>Viridiplantae</taxon>
        <taxon>Streptophyta</taxon>
        <taxon>Embryophyta</taxon>
        <taxon>Tracheophyta</taxon>
        <taxon>Spermatophyta</taxon>
        <taxon>Magnoliopsida</taxon>
        <taxon>Liliopsida</taxon>
        <taxon>Poales</taxon>
        <taxon>Poaceae</taxon>
        <taxon>BOP clade</taxon>
        <taxon>Pooideae</taxon>
        <taxon>Triticodae</taxon>
        <taxon>Triticeae</taxon>
        <taxon>Triticinae</taxon>
        <taxon>Triticum</taxon>
    </lineage>
</organism>
<name>A0A8R7PRC3_TRIUA</name>
<dbReference type="GO" id="GO:0006508">
    <property type="term" value="P:proteolysis"/>
    <property type="evidence" value="ECO:0007669"/>
    <property type="project" value="InterPro"/>
</dbReference>
<proteinExistence type="predicted"/>
<protein>
    <submittedName>
        <fullName evidence="1">Uncharacterized protein</fullName>
    </submittedName>
</protein>
<accession>A0A8R7PRC3</accession>
<evidence type="ECO:0000313" key="2">
    <source>
        <dbReference type="Proteomes" id="UP000015106"/>
    </source>
</evidence>
<dbReference type="Gene3D" id="2.40.70.10">
    <property type="entry name" value="Acid Proteases"/>
    <property type="match status" value="1"/>
</dbReference>
<dbReference type="CDD" id="cd00303">
    <property type="entry name" value="retropepsin_like"/>
    <property type="match status" value="1"/>
</dbReference>